<keyword evidence="4" id="KW-1185">Reference proteome</keyword>
<gene>
    <name evidence="3" type="ORF">ALC62_01371</name>
</gene>
<name>A0A151IP92_9HYME</name>
<keyword evidence="2" id="KW-0812">Transmembrane</keyword>
<protein>
    <submittedName>
        <fullName evidence="3">Uncharacterized protein</fullName>
    </submittedName>
</protein>
<feature type="transmembrane region" description="Helical" evidence="2">
    <location>
        <begin position="134"/>
        <end position="159"/>
    </location>
</feature>
<dbReference type="AlphaFoldDB" id="A0A151IP92"/>
<organism evidence="3 4">
    <name type="scientific">Cyphomyrmex costatus</name>
    <dbReference type="NCBI Taxonomy" id="456900"/>
    <lineage>
        <taxon>Eukaryota</taxon>
        <taxon>Metazoa</taxon>
        <taxon>Ecdysozoa</taxon>
        <taxon>Arthropoda</taxon>
        <taxon>Hexapoda</taxon>
        <taxon>Insecta</taxon>
        <taxon>Pterygota</taxon>
        <taxon>Neoptera</taxon>
        <taxon>Endopterygota</taxon>
        <taxon>Hymenoptera</taxon>
        <taxon>Apocrita</taxon>
        <taxon>Aculeata</taxon>
        <taxon>Formicoidea</taxon>
        <taxon>Formicidae</taxon>
        <taxon>Myrmicinae</taxon>
        <taxon>Cyphomyrmex</taxon>
    </lineage>
</organism>
<dbReference type="EMBL" id="KQ976878">
    <property type="protein sequence ID" value="KYN07656.1"/>
    <property type="molecule type" value="Genomic_DNA"/>
</dbReference>
<sequence>MPHRGLARPPRHCSWHSFWSSPIASGTRARAGPACDLLPRLSRLAANAADNLLQMLFPENGNNFQWSMWHRTGCAFPDPDLHGERRMENDNHRHSRQDGRKDHLCHQPLHDHPHLYVTYNRCCKGKEILMKNTFMMLPWVVLGLMLAVAFLVSVLYTAIMFLVNGEVLNGVLWLVFGPIAVAIYTYMWLVVYSYFQQLKIEKMSKRIGPYGKPYNYRRA</sequence>
<feature type="region of interest" description="Disordered" evidence="1">
    <location>
        <begin position="80"/>
        <end position="101"/>
    </location>
</feature>
<reference evidence="3 4" key="1">
    <citation type="submission" date="2016-03" db="EMBL/GenBank/DDBJ databases">
        <title>Cyphomyrmex costatus WGS genome.</title>
        <authorList>
            <person name="Nygaard S."/>
            <person name="Hu H."/>
            <person name="Boomsma J."/>
            <person name="Zhang G."/>
        </authorList>
    </citation>
    <scope>NUCLEOTIDE SEQUENCE [LARGE SCALE GENOMIC DNA]</scope>
    <source>
        <strain evidence="3">MS0001</strain>
        <tissue evidence="3">Whole body</tissue>
    </source>
</reference>
<accession>A0A151IP92</accession>
<evidence type="ECO:0000256" key="2">
    <source>
        <dbReference type="SAM" id="Phobius"/>
    </source>
</evidence>
<feature type="transmembrane region" description="Helical" evidence="2">
    <location>
        <begin position="171"/>
        <end position="195"/>
    </location>
</feature>
<dbReference type="Proteomes" id="UP000078542">
    <property type="component" value="Unassembled WGS sequence"/>
</dbReference>
<evidence type="ECO:0000313" key="4">
    <source>
        <dbReference type="Proteomes" id="UP000078542"/>
    </source>
</evidence>
<proteinExistence type="predicted"/>
<keyword evidence="2" id="KW-1133">Transmembrane helix</keyword>
<evidence type="ECO:0000256" key="1">
    <source>
        <dbReference type="SAM" id="MobiDB-lite"/>
    </source>
</evidence>
<keyword evidence="2" id="KW-0472">Membrane</keyword>
<evidence type="ECO:0000313" key="3">
    <source>
        <dbReference type="EMBL" id="KYN07656.1"/>
    </source>
</evidence>